<keyword evidence="5 8" id="KW-0479">Metal-binding</keyword>
<dbReference type="AlphaFoldDB" id="U4VDL6"/>
<dbReference type="InterPro" id="IPR008168">
    <property type="entry name" value="Cyt_C_IC"/>
</dbReference>
<dbReference type="PANTHER" id="PTHR35008">
    <property type="entry name" value="BLL4482 PROTEIN-RELATED"/>
    <property type="match status" value="1"/>
</dbReference>
<comment type="caution">
    <text evidence="10">The sequence shown here is derived from an EMBL/GenBank/DDBJ whole genome shotgun (WGS) entry which is preliminary data.</text>
</comment>
<dbReference type="EMBL" id="ASXJ01000228">
    <property type="protein sequence ID" value="ERM00881.1"/>
    <property type="molecule type" value="Genomic_DNA"/>
</dbReference>
<protein>
    <recommendedName>
        <fullName evidence="9">Cytochrome c domain-containing protein</fullName>
    </recommendedName>
</protein>
<gene>
    <name evidence="10" type="ORF">Q644_24525</name>
</gene>
<dbReference type="InterPro" id="IPR051459">
    <property type="entry name" value="Cytochrome_c-type_DH"/>
</dbReference>
<keyword evidence="4" id="KW-0679">Respiratory chain</keyword>
<dbReference type="GO" id="GO:0005506">
    <property type="term" value="F:iron ion binding"/>
    <property type="evidence" value="ECO:0007669"/>
    <property type="project" value="InterPro"/>
</dbReference>
<evidence type="ECO:0000256" key="4">
    <source>
        <dbReference type="ARBA" id="ARBA00022660"/>
    </source>
</evidence>
<sequence length="141" mass="14616">MKASKALPAAPADAAGEATTKMLTEASPDMPLGARLYLDNCAACHFVTGRGAPGIFPPELAGNDLVTGSETQPLISIILHGAEVPSTAKRPMRLVMQGYADRLTDDEVAELATFVRSAWGGNSAGPVKAADVATVRNSQTH</sequence>
<keyword evidence="2" id="KW-0813">Transport</keyword>
<comment type="cofactor">
    <cofactor evidence="1">
        <name>heme c</name>
        <dbReference type="ChEBI" id="CHEBI:61717"/>
    </cofactor>
</comment>
<dbReference type="GO" id="GO:0009055">
    <property type="term" value="F:electron transfer activity"/>
    <property type="evidence" value="ECO:0007669"/>
    <property type="project" value="InterPro"/>
</dbReference>
<evidence type="ECO:0000313" key="11">
    <source>
        <dbReference type="Proteomes" id="UP000016842"/>
    </source>
</evidence>
<dbReference type="PANTHER" id="PTHR35008:SF8">
    <property type="entry name" value="ALCOHOL DEHYDROGENASE CYTOCHROME C SUBUNIT"/>
    <property type="match status" value="1"/>
</dbReference>
<dbReference type="InterPro" id="IPR009056">
    <property type="entry name" value="Cyt_c-like_dom"/>
</dbReference>
<dbReference type="InterPro" id="IPR036909">
    <property type="entry name" value="Cyt_c-like_dom_sf"/>
</dbReference>
<proteinExistence type="predicted"/>
<dbReference type="SUPFAM" id="SSF46626">
    <property type="entry name" value="Cytochrome c"/>
    <property type="match status" value="1"/>
</dbReference>
<dbReference type="Pfam" id="PF00034">
    <property type="entry name" value="Cytochrom_C"/>
    <property type="match status" value="1"/>
</dbReference>
<evidence type="ECO:0000256" key="6">
    <source>
        <dbReference type="ARBA" id="ARBA00022982"/>
    </source>
</evidence>
<dbReference type="PROSITE" id="PS51007">
    <property type="entry name" value="CYTC"/>
    <property type="match status" value="1"/>
</dbReference>
<name>U4VDL6_9HYPH</name>
<accession>U4VDL6</accession>
<evidence type="ECO:0000313" key="10">
    <source>
        <dbReference type="EMBL" id="ERM00881.1"/>
    </source>
</evidence>
<evidence type="ECO:0000256" key="7">
    <source>
        <dbReference type="ARBA" id="ARBA00023004"/>
    </source>
</evidence>
<evidence type="ECO:0000256" key="8">
    <source>
        <dbReference type="PROSITE-ProRule" id="PRU00433"/>
    </source>
</evidence>
<evidence type="ECO:0000256" key="3">
    <source>
        <dbReference type="ARBA" id="ARBA00022617"/>
    </source>
</evidence>
<dbReference type="PRINTS" id="PR00605">
    <property type="entry name" value="CYTCHROMECIC"/>
</dbReference>
<evidence type="ECO:0000256" key="2">
    <source>
        <dbReference type="ARBA" id="ARBA00022448"/>
    </source>
</evidence>
<keyword evidence="3 8" id="KW-0349">Heme</keyword>
<reference evidence="10 11" key="1">
    <citation type="journal article" date="2014" name="FEMS Microbiol. Lett.">
        <title>Genome sequencing analysis reveals virulence-related gene content of Ochrobactrum intermedium strain 229E, a urease-positive strain isolated from the human gastric niche.</title>
        <authorList>
            <person name="Kulkarni G.J."/>
            <person name="Shetty S."/>
            <person name="Dharne M.S."/>
            <person name="Shouche Y.S."/>
        </authorList>
    </citation>
    <scope>NUCLEOTIDE SEQUENCE [LARGE SCALE GENOMIC DNA]</scope>
    <source>
        <strain evidence="10 11">229E</strain>
    </source>
</reference>
<organism evidence="10 11">
    <name type="scientific">Brucella intermedia 229E</name>
    <dbReference type="NCBI Taxonomy" id="1337887"/>
    <lineage>
        <taxon>Bacteria</taxon>
        <taxon>Pseudomonadati</taxon>
        <taxon>Pseudomonadota</taxon>
        <taxon>Alphaproteobacteria</taxon>
        <taxon>Hyphomicrobiales</taxon>
        <taxon>Brucellaceae</taxon>
        <taxon>Brucella/Ochrobactrum group</taxon>
        <taxon>Brucella</taxon>
    </lineage>
</organism>
<keyword evidence="6" id="KW-0249">Electron transport</keyword>
<dbReference type="PATRIC" id="fig|1337887.3.peg.3787"/>
<dbReference type="Gene3D" id="1.10.760.10">
    <property type="entry name" value="Cytochrome c-like domain"/>
    <property type="match status" value="1"/>
</dbReference>
<evidence type="ECO:0000256" key="1">
    <source>
        <dbReference type="ARBA" id="ARBA00001926"/>
    </source>
</evidence>
<dbReference type="Proteomes" id="UP000016842">
    <property type="component" value="Unassembled WGS sequence"/>
</dbReference>
<keyword evidence="7 8" id="KW-0408">Iron</keyword>
<evidence type="ECO:0000256" key="5">
    <source>
        <dbReference type="ARBA" id="ARBA00022723"/>
    </source>
</evidence>
<feature type="domain" description="Cytochrome c" evidence="9">
    <location>
        <begin position="28"/>
        <end position="119"/>
    </location>
</feature>
<dbReference type="GO" id="GO:0020037">
    <property type="term" value="F:heme binding"/>
    <property type="evidence" value="ECO:0007669"/>
    <property type="project" value="InterPro"/>
</dbReference>
<evidence type="ECO:0000259" key="9">
    <source>
        <dbReference type="PROSITE" id="PS51007"/>
    </source>
</evidence>